<dbReference type="InterPro" id="IPR027417">
    <property type="entry name" value="P-loop_NTPase"/>
</dbReference>
<name>A0A7J9SK47_9EURY</name>
<evidence type="ECO:0000256" key="1">
    <source>
        <dbReference type="ARBA" id="ARBA00022448"/>
    </source>
</evidence>
<keyword evidence="6" id="KW-1185">Reference proteome</keyword>
<dbReference type="Proteomes" id="UP000546257">
    <property type="component" value="Unassembled WGS sequence"/>
</dbReference>
<dbReference type="InterPro" id="IPR051120">
    <property type="entry name" value="ABC_AA/LPS_Transport"/>
</dbReference>
<evidence type="ECO:0000313" key="6">
    <source>
        <dbReference type="Proteomes" id="UP000546257"/>
    </source>
</evidence>
<proteinExistence type="predicted"/>
<keyword evidence="3 5" id="KW-0067">ATP-binding</keyword>
<evidence type="ECO:0000256" key="3">
    <source>
        <dbReference type="ARBA" id="ARBA00022840"/>
    </source>
</evidence>
<dbReference type="InterPro" id="IPR003439">
    <property type="entry name" value="ABC_transporter-like_ATP-bd"/>
</dbReference>
<sequence>MLEAANVSKKFGGLVAVDGVDFEIDRGEIVGLIGPNGAGKTTLFNTITGVLDPEKGSEITFNGEDLLALDTHEIARSGVLRTFQIVRVFGEMTVLENAAAGALFGTDESISQAEAERRGREALAFVGLEDKAEMEARNLPIAQQKQLELARTVASDPDLVLLDEIASGLTPGEIEELSDTIRRLRDDRDVSVFWIEHIMDAILGTADRIIVLKNGRKIAEGAPEEIRNNEAVTEAYLGAEES</sequence>
<protein>
    <submittedName>
        <fullName evidence="5">ABC transporter ATP-binding protein</fullName>
    </submittedName>
</protein>
<dbReference type="SMART" id="SM00382">
    <property type="entry name" value="AAA"/>
    <property type="match status" value="1"/>
</dbReference>
<dbReference type="GO" id="GO:0042941">
    <property type="term" value="P:D-alanine transmembrane transport"/>
    <property type="evidence" value="ECO:0007669"/>
    <property type="project" value="TreeGrafter"/>
</dbReference>
<evidence type="ECO:0000313" key="5">
    <source>
        <dbReference type="EMBL" id="MBB6646377.1"/>
    </source>
</evidence>
<dbReference type="GO" id="GO:0005886">
    <property type="term" value="C:plasma membrane"/>
    <property type="evidence" value="ECO:0007669"/>
    <property type="project" value="TreeGrafter"/>
</dbReference>
<keyword evidence="1" id="KW-0813">Transport</keyword>
<evidence type="ECO:0000259" key="4">
    <source>
        <dbReference type="PROSITE" id="PS50893"/>
    </source>
</evidence>
<dbReference type="SUPFAM" id="SSF52540">
    <property type="entry name" value="P-loop containing nucleoside triphosphate hydrolases"/>
    <property type="match status" value="1"/>
</dbReference>
<dbReference type="CDD" id="cd03219">
    <property type="entry name" value="ABC_Mj1267_LivG_branched"/>
    <property type="match status" value="1"/>
</dbReference>
<dbReference type="InterPro" id="IPR003593">
    <property type="entry name" value="AAA+_ATPase"/>
</dbReference>
<dbReference type="GO" id="GO:0015808">
    <property type="term" value="P:L-alanine transport"/>
    <property type="evidence" value="ECO:0007669"/>
    <property type="project" value="TreeGrafter"/>
</dbReference>
<dbReference type="Gene3D" id="3.40.50.300">
    <property type="entry name" value="P-loop containing nucleotide triphosphate hydrolases"/>
    <property type="match status" value="1"/>
</dbReference>
<evidence type="ECO:0000256" key="2">
    <source>
        <dbReference type="ARBA" id="ARBA00022741"/>
    </source>
</evidence>
<comment type="caution">
    <text evidence="5">The sequence shown here is derived from an EMBL/GenBank/DDBJ whole genome shotgun (WGS) entry which is preliminary data.</text>
</comment>
<dbReference type="Pfam" id="PF00005">
    <property type="entry name" value="ABC_tran"/>
    <property type="match status" value="1"/>
</dbReference>
<dbReference type="RefSeq" id="WP_185192760.1">
    <property type="nucleotide sequence ID" value="NZ_JACKXD010000003.1"/>
</dbReference>
<dbReference type="GO" id="GO:0015188">
    <property type="term" value="F:L-isoleucine transmembrane transporter activity"/>
    <property type="evidence" value="ECO:0007669"/>
    <property type="project" value="TreeGrafter"/>
</dbReference>
<dbReference type="GO" id="GO:1903805">
    <property type="term" value="P:L-valine import across plasma membrane"/>
    <property type="evidence" value="ECO:0007669"/>
    <property type="project" value="TreeGrafter"/>
</dbReference>
<reference evidence="5 6" key="1">
    <citation type="submission" date="2020-08" db="EMBL/GenBank/DDBJ databases">
        <authorList>
            <person name="Seo M.-J."/>
        </authorList>
    </citation>
    <scope>NUCLEOTIDE SEQUENCE [LARGE SCALE GENOMIC DNA]</scope>
    <source>
        <strain evidence="5 6">MBLA0160</strain>
    </source>
</reference>
<gene>
    <name evidence="5" type="ORF">H5V44_08760</name>
</gene>
<organism evidence="5 6">
    <name type="scientific">Halobellus ruber</name>
    <dbReference type="NCBI Taxonomy" id="2761102"/>
    <lineage>
        <taxon>Archaea</taxon>
        <taxon>Methanobacteriati</taxon>
        <taxon>Methanobacteriota</taxon>
        <taxon>Stenosarchaea group</taxon>
        <taxon>Halobacteria</taxon>
        <taxon>Halobacteriales</taxon>
        <taxon>Haloferacaceae</taxon>
        <taxon>Halobellus</taxon>
    </lineage>
</organism>
<dbReference type="PANTHER" id="PTHR45772:SF7">
    <property type="entry name" value="AMINO ACID ABC TRANSPORTER ATP-BINDING PROTEIN"/>
    <property type="match status" value="1"/>
</dbReference>
<dbReference type="GO" id="GO:0005304">
    <property type="term" value="F:L-valine transmembrane transporter activity"/>
    <property type="evidence" value="ECO:0007669"/>
    <property type="project" value="TreeGrafter"/>
</dbReference>
<dbReference type="AlphaFoldDB" id="A0A7J9SK47"/>
<dbReference type="GO" id="GO:1903806">
    <property type="term" value="P:L-isoleucine import across plasma membrane"/>
    <property type="evidence" value="ECO:0007669"/>
    <property type="project" value="TreeGrafter"/>
</dbReference>
<dbReference type="GO" id="GO:0005524">
    <property type="term" value="F:ATP binding"/>
    <property type="evidence" value="ECO:0007669"/>
    <property type="project" value="UniProtKB-KW"/>
</dbReference>
<feature type="domain" description="ABC transporter" evidence="4">
    <location>
        <begin position="2"/>
        <end position="239"/>
    </location>
</feature>
<dbReference type="EMBL" id="JACKXD010000003">
    <property type="protein sequence ID" value="MBB6646377.1"/>
    <property type="molecule type" value="Genomic_DNA"/>
</dbReference>
<dbReference type="GO" id="GO:0015192">
    <property type="term" value="F:L-phenylalanine transmembrane transporter activity"/>
    <property type="evidence" value="ECO:0007669"/>
    <property type="project" value="TreeGrafter"/>
</dbReference>
<keyword evidence="2" id="KW-0547">Nucleotide-binding</keyword>
<dbReference type="PROSITE" id="PS50893">
    <property type="entry name" value="ABC_TRANSPORTER_2"/>
    <property type="match status" value="1"/>
</dbReference>
<dbReference type="GO" id="GO:0016887">
    <property type="term" value="F:ATP hydrolysis activity"/>
    <property type="evidence" value="ECO:0007669"/>
    <property type="project" value="InterPro"/>
</dbReference>
<accession>A0A7J9SK47</accession>
<dbReference type="InterPro" id="IPR032823">
    <property type="entry name" value="BCA_ABC_TP_C"/>
</dbReference>
<dbReference type="PANTHER" id="PTHR45772">
    <property type="entry name" value="CONSERVED COMPONENT OF ABC TRANSPORTER FOR NATURAL AMINO ACIDS-RELATED"/>
    <property type="match status" value="1"/>
</dbReference>
<dbReference type="Pfam" id="PF12399">
    <property type="entry name" value="BCA_ABC_TP_C"/>
    <property type="match status" value="1"/>
</dbReference>